<evidence type="ECO:0000256" key="7">
    <source>
        <dbReference type="ARBA" id="ARBA00023136"/>
    </source>
</evidence>
<evidence type="ECO:0000313" key="10">
    <source>
        <dbReference type="Proteomes" id="UP000473278"/>
    </source>
</evidence>
<accession>A0A6M1SQ67</accession>
<keyword evidence="2" id="KW-0813">Transport</keyword>
<gene>
    <name evidence="9" type="ORF">G3570_11425</name>
</gene>
<evidence type="ECO:0000256" key="4">
    <source>
        <dbReference type="ARBA" id="ARBA00022519"/>
    </source>
</evidence>
<dbReference type="SUPFAM" id="SSF82693">
    <property type="entry name" value="Multidrug efflux transporter AcrB pore domain, PN1, PN2, PC1 and PC2 subdomains"/>
    <property type="match status" value="3"/>
</dbReference>
<feature type="transmembrane region" description="Helical" evidence="8">
    <location>
        <begin position="956"/>
        <end position="978"/>
    </location>
</feature>
<feature type="transmembrane region" description="Helical" evidence="8">
    <location>
        <begin position="12"/>
        <end position="32"/>
    </location>
</feature>
<dbReference type="PRINTS" id="PR00702">
    <property type="entry name" value="ACRIFLAVINRP"/>
</dbReference>
<evidence type="ECO:0000256" key="1">
    <source>
        <dbReference type="ARBA" id="ARBA00004429"/>
    </source>
</evidence>
<evidence type="ECO:0000256" key="8">
    <source>
        <dbReference type="SAM" id="Phobius"/>
    </source>
</evidence>
<feature type="transmembrane region" description="Helical" evidence="8">
    <location>
        <begin position="430"/>
        <end position="450"/>
    </location>
</feature>
<dbReference type="Gene3D" id="3.30.70.1430">
    <property type="entry name" value="Multidrug efflux transporter AcrB pore domain"/>
    <property type="match status" value="2"/>
</dbReference>
<keyword evidence="3" id="KW-1003">Cell membrane</keyword>
<comment type="caution">
    <text evidence="9">The sequence shown here is derived from an EMBL/GenBank/DDBJ whole genome shotgun (WGS) entry which is preliminary data.</text>
</comment>
<feature type="transmembrane region" description="Helical" evidence="8">
    <location>
        <begin position="333"/>
        <end position="352"/>
    </location>
</feature>
<name>A0A6M1SQ67_9BACT</name>
<keyword evidence="7 8" id="KW-0472">Membrane</keyword>
<dbReference type="SUPFAM" id="SSF82866">
    <property type="entry name" value="Multidrug efflux transporter AcrB transmembrane domain"/>
    <property type="match status" value="2"/>
</dbReference>
<protein>
    <submittedName>
        <fullName evidence="9">Efflux RND transporter permease subunit</fullName>
    </submittedName>
</protein>
<keyword evidence="6 8" id="KW-1133">Transmembrane helix</keyword>
<keyword evidence="10" id="KW-1185">Reference proteome</keyword>
<feature type="transmembrane region" description="Helical" evidence="8">
    <location>
        <begin position="385"/>
        <end position="409"/>
    </location>
</feature>
<dbReference type="RefSeq" id="WP_165142396.1">
    <property type="nucleotide sequence ID" value="NZ_JAALLT010000003.1"/>
</dbReference>
<sequence>MSLSSLSIRRPVLASVMSIVIILFGIISFNYLGVREYPAVDPPIITVSTSYIGANADVIESQITEPLEESINGVAGIRTLSSTSREGRSTITVEFDIDQDLETAANDVRDRVSRSINSLPPDAEPPVVSKADADAFPIVFLNVNSERRNLLDLTNIADNMFKERLQTISGVSSVQIWGSKEYAMRLWMDPLKLAAYDLTPLDVRNALNRENVELPSGRIEGNTTELTIRTMGRLTNVEEFNNLIIKETAGNTIRFRDIGEAELGAQNERTILKRDGVPMVGVVAVPQPGANQLAIAEELFNRVENIKRDLPPDIEIATGFDSTEYIDESILEVQQTIFIAFFLVILIIFLFLRDWRTTIIPVIVIPIALIGAFFVMYIAGFSINVLTLLAIVLAIGLVVDDAIVVLENIYAKIEQGYNPVEAGILGSKEIFFAVVATSLALISVFMPILFIGGVTGRLFREFGVVIAGAVVISTFVALTLTPMLSSKFLRKEQKHSRFYYKTEPFFKRLNAAYRNSLESFMAKRWVAFIIIFVAGGLIALLGATLPQEVAPIEDRSSVRLFAQAPEGASFEYMDHYMDKLVATINDTVPEAKAVISVTSPGFGAASSVNSGFGFTILKDPEDRESGRSQQEIADNLSAVVRDLTGAQTFVSQPQSIGTRSLGLPVQFVLQAPNINKLKEVIPPFLQAAQQEPTFTYADVNLKFNRPELRVQIDRNRARALGVSAADIAQTLQLSFSGQRFGFFIRDGKQYWVIGQVEREDRNEPVDLKTLFVRNNRGELIQLDNLVTVSEESSPPQLFRFNRFASATISAGLVQGKTIGDGITAMEQIADRVLDQSISTSLSGPSRDFEESASSLNFTLILALILIYLVLAAQFESFRDPFIILFTVPLALLGALVSIWYFDLTLNIFSKIGIIMLIGLVTKNGILIVEFANQRQEAGLSVMEAIKDASVARFRPILMTSLSTVLGILPIALALGAGAESRTSMGIAVIGGLIIGTFFTLYVIPAIYSYFSPVKSADDGIDPELIQKTEEMQPANV</sequence>
<reference evidence="9 10" key="1">
    <citation type="submission" date="2020-02" db="EMBL/GenBank/DDBJ databases">
        <title>Balneolaceae bacterium YR4-1, complete genome.</title>
        <authorList>
            <person name="Li Y."/>
            <person name="Wu S."/>
        </authorList>
    </citation>
    <scope>NUCLEOTIDE SEQUENCE [LARGE SCALE GENOMIC DNA]</scope>
    <source>
        <strain evidence="9 10">YR4-1</strain>
    </source>
</reference>
<dbReference type="Gene3D" id="3.30.70.1440">
    <property type="entry name" value="Multidrug efflux transporter AcrB pore domain"/>
    <property type="match status" value="1"/>
</dbReference>
<dbReference type="SUPFAM" id="SSF82714">
    <property type="entry name" value="Multidrug efflux transporter AcrB TolC docking domain, DN and DC subdomains"/>
    <property type="match status" value="2"/>
</dbReference>
<dbReference type="GO" id="GO:0042910">
    <property type="term" value="F:xenobiotic transmembrane transporter activity"/>
    <property type="evidence" value="ECO:0007669"/>
    <property type="project" value="TreeGrafter"/>
</dbReference>
<comment type="subcellular location">
    <subcellularLocation>
        <location evidence="1">Cell inner membrane</location>
        <topology evidence="1">Multi-pass membrane protein</topology>
    </subcellularLocation>
</comment>
<dbReference type="Pfam" id="PF00873">
    <property type="entry name" value="ACR_tran"/>
    <property type="match status" value="1"/>
</dbReference>
<feature type="transmembrane region" description="Helical" evidence="8">
    <location>
        <begin position="359"/>
        <end position="379"/>
    </location>
</feature>
<feature type="transmembrane region" description="Helical" evidence="8">
    <location>
        <begin position="855"/>
        <end position="874"/>
    </location>
</feature>
<feature type="transmembrane region" description="Helical" evidence="8">
    <location>
        <begin position="462"/>
        <end position="484"/>
    </location>
</feature>
<keyword evidence="5 8" id="KW-0812">Transmembrane</keyword>
<evidence type="ECO:0000313" key="9">
    <source>
        <dbReference type="EMBL" id="NGP77249.1"/>
    </source>
</evidence>
<evidence type="ECO:0000256" key="5">
    <source>
        <dbReference type="ARBA" id="ARBA00022692"/>
    </source>
</evidence>
<feature type="transmembrane region" description="Helical" evidence="8">
    <location>
        <begin position="881"/>
        <end position="901"/>
    </location>
</feature>
<dbReference type="Gene3D" id="3.30.2090.10">
    <property type="entry name" value="Multidrug efflux transporter AcrB TolC docking domain, DN and DC subdomains"/>
    <property type="match status" value="2"/>
</dbReference>
<proteinExistence type="predicted"/>
<organism evidence="9 10">
    <name type="scientific">Halalkalibaculum roseum</name>
    <dbReference type="NCBI Taxonomy" id="2709311"/>
    <lineage>
        <taxon>Bacteria</taxon>
        <taxon>Pseudomonadati</taxon>
        <taxon>Balneolota</taxon>
        <taxon>Balneolia</taxon>
        <taxon>Balneolales</taxon>
        <taxon>Balneolaceae</taxon>
        <taxon>Halalkalibaculum</taxon>
    </lineage>
</organism>
<dbReference type="PANTHER" id="PTHR32063">
    <property type="match status" value="1"/>
</dbReference>
<dbReference type="FunFam" id="1.20.1640.10:FF:000001">
    <property type="entry name" value="Efflux pump membrane transporter"/>
    <property type="match status" value="1"/>
</dbReference>
<dbReference type="Gene3D" id="1.20.1640.10">
    <property type="entry name" value="Multidrug efflux transporter AcrB transmembrane domain"/>
    <property type="match status" value="2"/>
</dbReference>
<feature type="transmembrane region" description="Helical" evidence="8">
    <location>
        <begin position="984"/>
        <end position="1007"/>
    </location>
</feature>
<evidence type="ECO:0000256" key="2">
    <source>
        <dbReference type="ARBA" id="ARBA00022448"/>
    </source>
</evidence>
<dbReference type="Proteomes" id="UP000473278">
    <property type="component" value="Unassembled WGS sequence"/>
</dbReference>
<dbReference type="InterPro" id="IPR027463">
    <property type="entry name" value="AcrB_DN_DC_subdom"/>
</dbReference>
<dbReference type="InterPro" id="IPR001036">
    <property type="entry name" value="Acrflvin-R"/>
</dbReference>
<dbReference type="GO" id="GO:0005886">
    <property type="term" value="C:plasma membrane"/>
    <property type="evidence" value="ECO:0007669"/>
    <property type="project" value="UniProtKB-SubCell"/>
</dbReference>
<evidence type="ECO:0000256" key="3">
    <source>
        <dbReference type="ARBA" id="ARBA00022475"/>
    </source>
</evidence>
<dbReference type="PANTHER" id="PTHR32063:SF28">
    <property type="entry name" value="BLR2861 PROTEIN"/>
    <property type="match status" value="1"/>
</dbReference>
<dbReference type="Gene3D" id="3.30.70.1320">
    <property type="entry name" value="Multidrug efflux transporter AcrB pore domain like"/>
    <property type="match status" value="1"/>
</dbReference>
<evidence type="ECO:0000256" key="6">
    <source>
        <dbReference type="ARBA" id="ARBA00022989"/>
    </source>
</evidence>
<keyword evidence="4" id="KW-0997">Cell inner membrane</keyword>
<feature type="transmembrane region" description="Helical" evidence="8">
    <location>
        <begin position="525"/>
        <end position="545"/>
    </location>
</feature>
<dbReference type="AlphaFoldDB" id="A0A6M1SQ67"/>
<dbReference type="EMBL" id="JAALLT010000003">
    <property type="protein sequence ID" value="NGP77249.1"/>
    <property type="molecule type" value="Genomic_DNA"/>
</dbReference>
<dbReference type="FunFam" id="3.30.70.1430:FF:000001">
    <property type="entry name" value="Efflux pump membrane transporter"/>
    <property type="match status" value="1"/>
</dbReference>